<sequence>MNGIPSEPKGYRLVTWKKEPPDSRSKTKGATLYIIAFLVCAVLAIVEFVALVQAVIFISSGHDDTVFVFIAGALVALGMTFIAKSVSIVFGTITSSAKK</sequence>
<reference evidence="2 3" key="1">
    <citation type="submission" date="2012-05" db="EMBL/GenBank/DDBJ databases">
        <authorList>
            <person name="Harkins D.M."/>
            <person name="Madupu R."/>
            <person name="Durkin A.S."/>
            <person name="Torralba M."/>
            <person name="Methe B."/>
            <person name="Sutton G.G."/>
            <person name="Nelson K.E."/>
        </authorList>
    </citation>
    <scope>NUCLEOTIDE SEQUENCE [LARGE SCALE GENOMIC DNA]</scope>
    <source>
        <strain evidence="2 3">F0489</strain>
    </source>
</reference>
<organism evidence="2 3">
    <name type="scientific">Actinomyces massiliensis F0489</name>
    <dbReference type="NCBI Taxonomy" id="1125718"/>
    <lineage>
        <taxon>Bacteria</taxon>
        <taxon>Bacillati</taxon>
        <taxon>Actinomycetota</taxon>
        <taxon>Actinomycetes</taxon>
        <taxon>Actinomycetales</taxon>
        <taxon>Actinomycetaceae</taxon>
        <taxon>Actinomyces</taxon>
    </lineage>
</organism>
<comment type="caution">
    <text evidence="2">The sequence shown here is derived from an EMBL/GenBank/DDBJ whole genome shotgun (WGS) entry which is preliminary data.</text>
</comment>
<name>J1H254_9ACTO</name>
<protein>
    <submittedName>
        <fullName evidence="2">Uncharacterized protein</fullName>
    </submittedName>
</protein>
<accession>J1H254</accession>
<keyword evidence="1" id="KW-0472">Membrane</keyword>
<dbReference type="AlphaFoldDB" id="J1H254"/>
<gene>
    <name evidence="2" type="ORF">HMPREF1318_0131</name>
</gene>
<keyword evidence="1" id="KW-0812">Transmembrane</keyword>
<proteinExistence type="predicted"/>
<evidence type="ECO:0000313" key="3">
    <source>
        <dbReference type="Proteomes" id="UP000002941"/>
    </source>
</evidence>
<feature type="transmembrane region" description="Helical" evidence="1">
    <location>
        <begin position="66"/>
        <end position="93"/>
    </location>
</feature>
<keyword evidence="1" id="KW-1133">Transmembrane helix</keyword>
<evidence type="ECO:0000256" key="1">
    <source>
        <dbReference type="SAM" id="Phobius"/>
    </source>
</evidence>
<dbReference type="Proteomes" id="UP000002941">
    <property type="component" value="Unassembled WGS sequence"/>
</dbReference>
<feature type="transmembrane region" description="Helical" evidence="1">
    <location>
        <begin position="32"/>
        <end position="60"/>
    </location>
</feature>
<dbReference type="EMBL" id="AKFT01000177">
    <property type="protein sequence ID" value="EJF39545.1"/>
    <property type="molecule type" value="Genomic_DNA"/>
</dbReference>
<evidence type="ECO:0000313" key="2">
    <source>
        <dbReference type="EMBL" id="EJF39545.1"/>
    </source>
</evidence>
<dbReference type="PATRIC" id="fig|1125718.3.peg.2302"/>
<dbReference type="RefSeq" id="WP_008732795.1">
    <property type="nucleotide sequence ID" value="NZ_AKFT01000177.1"/>
</dbReference>
<keyword evidence="3" id="KW-1185">Reference proteome</keyword>